<reference evidence="6" key="1">
    <citation type="submission" date="2018-05" db="EMBL/GenBank/DDBJ databases">
        <authorList>
            <person name="Lanie J.A."/>
            <person name="Ng W.-L."/>
            <person name="Kazmierczak K.M."/>
            <person name="Andrzejewski T.M."/>
            <person name="Davidsen T.M."/>
            <person name="Wayne K.J."/>
            <person name="Tettelin H."/>
            <person name="Glass J.I."/>
            <person name="Rusch D."/>
            <person name="Podicherti R."/>
            <person name="Tsui H.-C.T."/>
            <person name="Winkler M.E."/>
        </authorList>
    </citation>
    <scope>NUCLEOTIDE SEQUENCE</scope>
</reference>
<evidence type="ECO:0000256" key="2">
    <source>
        <dbReference type="ARBA" id="ARBA00022692"/>
    </source>
</evidence>
<evidence type="ECO:0000256" key="4">
    <source>
        <dbReference type="ARBA" id="ARBA00023136"/>
    </source>
</evidence>
<dbReference type="InterPro" id="IPR006603">
    <property type="entry name" value="PQ-loop_rpt"/>
</dbReference>
<evidence type="ECO:0008006" key="7">
    <source>
        <dbReference type="Google" id="ProtNLM"/>
    </source>
</evidence>
<dbReference type="EMBL" id="UINC01001094">
    <property type="protein sequence ID" value="SUZ70523.1"/>
    <property type="molecule type" value="Genomic_DNA"/>
</dbReference>
<sequence>MIAAAITTFAWVPQVYKMYSEKNAAGVSLTMALLFFVGITLWFIYGYLIGSISIMIANGVTLIFQAMIIIYKLKE</sequence>
<dbReference type="NCBIfam" id="NF037968">
    <property type="entry name" value="SemiSWEET_2"/>
    <property type="match status" value="1"/>
</dbReference>
<dbReference type="Pfam" id="PF04193">
    <property type="entry name" value="PQ-loop"/>
    <property type="match status" value="1"/>
</dbReference>
<dbReference type="AlphaFoldDB" id="A0A381PYR5"/>
<proteinExistence type="predicted"/>
<evidence type="ECO:0000256" key="1">
    <source>
        <dbReference type="ARBA" id="ARBA00004141"/>
    </source>
</evidence>
<dbReference type="GO" id="GO:0051119">
    <property type="term" value="F:sugar transmembrane transporter activity"/>
    <property type="evidence" value="ECO:0007669"/>
    <property type="project" value="InterPro"/>
</dbReference>
<dbReference type="InterPro" id="IPR047662">
    <property type="entry name" value="SemiSWEET"/>
</dbReference>
<accession>A0A381PYR5</accession>
<feature type="transmembrane region" description="Helical" evidence="5">
    <location>
        <begin position="24"/>
        <end position="45"/>
    </location>
</feature>
<dbReference type="GO" id="GO:0016020">
    <property type="term" value="C:membrane"/>
    <property type="evidence" value="ECO:0007669"/>
    <property type="project" value="UniProtKB-SubCell"/>
</dbReference>
<feature type="transmembrane region" description="Helical" evidence="5">
    <location>
        <begin position="51"/>
        <end position="71"/>
    </location>
</feature>
<organism evidence="6">
    <name type="scientific">marine metagenome</name>
    <dbReference type="NCBI Taxonomy" id="408172"/>
    <lineage>
        <taxon>unclassified sequences</taxon>
        <taxon>metagenomes</taxon>
        <taxon>ecological metagenomes</taxon>
    </lineage>
</organism>
<evidence type="ECO:0000256" key="5">
    <source>
        <dbReference type="SAM" id="Phobius"/>
    </source>
</evidence>
<protein>
    <recommendedName>
        <fullName evidence="7">MtN3 and saliva related transmembrane protein</fullName>
    </recommendedName>
</protein>
<keyword evidence="2 5" id="KW-0812">Transmembrane</keyword>
<gene>
    <name evidence="6" type="ORF">METZ01_LOCUS23377</name>
</gene>
<dbReference type="Gene3D" id="1.20.1280.290">
    <property type="match status" value="1"/>
</dbReference>
<keyword evidence="4 5" id="KW-0472">Membrane</keyword>
<evidence type="ECO:0000313" key="6">
    <source>
        <dbReference type="EMBL" id="SUZ70523.1"/>
    </source>
</evidence>
<keyword evidence="3 5" id="KW-1133">Transmembrane helix</keyword>
<evidence type="ECO:0000256" key="3">
    <source>
        <dbReference type="ARBA" id="ARBA00022989"/>
    </source>
</evidence>
<comment type="subcellular location">
    <subcellularLocation>
        <location evidence="1">Membrane</location>
        <topology evidence="1">Multi-pass membrane protein</topology>
    </subcellularLocation>
</comment>
<name>A0A381PYR5_9ZZZZ</name>